<evidence type="ECO:0000313" key="1">
    <source>
        <dbReference type="EMBL" id="KAG6581769.1"/>
    </source>
</evidence>
<gene>
    <name evidence="1" type="ORF">SDJN03_21771</name>
</gene>
<sequence>MLRGLPQSVIRDVALLVTLEARSSPSQASSPTGALVADCADQSGRNAASVLLWLSELPTLGVLRLTSLYSLIFS</sequence>
<protein>
    <submittedName>
        <fullName evidence="1">Uncharacterized protein</fullName>
    </submittedName>
</protein>
<proteinExistence type="predicted"/>
<evidence type="ECO:0000313" key="2">
    <source>
        <dbReference type="Proteomes" id="UP000685013"/>
    </source>
</evidence>
<name>A0AAV6MHX4_9ROSI</name>
<comment type="caution">
    <text evidence="1">The sequence shown here is derived from an EMBL/GenBank/DDBJ whole genome shotgun (WGS) entry which is preliminary data.</text>
</comment>
<reference evidence="1 2" key="1">
    <citation type="journal article" date="2021" name="Hortic Res">
        <title>The domestication of Cucurbita argyrosperma as revealed by the genome of its wild relative.</title>
        <authorList>
            <person name="Barrera-Redondo J."/>
            <person name="Sanchez-de la Vega G."/>
            <person name="Aguirre-Liguori J.A."/>
            <person name="Castellanos-Morales G."/>
            <person name="Gutierrez-Guerrero Y.T."/>
            <person name="Aguirre-Dugua X."/>
            <person name="Aguirre-Planter E."/>
            <person name="Tenaillon M.I."/>
            <person name="Lira-Saade R."/>
            <person name="Eguiarte L.E."/>
        </authorList>
    </citation>
    <scope>NUCLEOTIDE SEQUENCE [LARGE SCALE GENOMIC DNA]</scope>
    <source>
        <strain evidence="1">JBR-2021</strain>
    </source>
</reference>
<accession>A0AAV6MHX4</accession>
<organism evidence="1 2">
    <name type="scientific">Cucurbita argyrosperma subsp. sororia</name>
    <dbReference type="NCBI Taxonomy" id="37648"/>
    <lineage>
        <taxon>Eukaryota</taxon>
        <taxon>Viridiplantae</taxon>
        <taxon>Streptophyta</taxon>
        <taxon>Embryophyta</taxon>
        <taxon>Tracheophyta</taxon>
        <taxon>Spermatophyta</taxon>
        <taxon>Magnoliopsida</taxon>
        <taxon>eudicotyledons</taxon>
        <taxon>Gunneridae</taxon>
        <taxon>Pentapetalae</taxon>
        <taxon>rosids</taxon>
        <taxon>fabids</taxon>
        <taxon>Cucurbitales</taxon>
        <taxon>Cucurbitaceae</taxon>
        <taxon>Cucurbiteae</taxon>
        <taxon>Cucurbita</taxon>
    </lineage>
</organism>
<keyword evidence="2" id="KW-1185">Reference proteome</keyword>
<dbReference type="EMBL" id="JAGKQH010000014">
    <property type="protein sequence ID" value="KAG6581769.1"/>
    <property type="molecule type" value="Genomic_DNA"/>
</dbReference>
<feature type="non-terminal residue" evidence="1">
    <location>
        <position position="1"/>
    </location>
</feature>
<dbReference type="Proteomes" id="UP000685013">
    <property type="component" value="Chromosome 14"/>
</dbReference>
<dbReference type="AlphaFoldDB" id="A0AAV6MHX4"/>